<dbReference type="SUPFAM" id="SSF53383">
    <property type="entry name" value="PLP-dependent transferases"/>
    <property type="match status" value="1"/>
</dbReference>
<evidence type="ECO:0000256" key="9">
    <source>
        <dbReference type="RuleBase" id="RU004075"/>
    </source>
</evidence>
<dbReference type="Gene3D" id="3.40.640.10">
    <property type="entry name" value="Type I PLP-dependent aspartate aminotransferase-like (Major domain)"/>
    <property type="match status" value="1"/>
</dbReference>
<feature type="region of interest" description="Disordered" evidence="11">
    <location>
        <begin position="387"/>
        <end position="411"/>
    </location>
</feature>
<evidence type="ECO:0000259" key="12">
    <source>
        <dbReference type="Pfam" id="PF00266"/>
    </source>
</evidence>
<feature type="binding site" evidence="7">
    <location>
        <position position="353"/>
    </location>
    <ligand>
        <name>substrate</name>
    </ligand>
</feature>
<dbReference type="EC" id="2.6.1.44" evidence="3"/>
<feature type="domain" description="Aminotransferase class V" evidence="12">
    <location>
        <begin position="48"/>
        <end position="344"/>
    </location>
</feature>
<comment type="similarity">
    <text evidence="2 9">Belongs to the class-V pyridoxal-phosphate-dependent aminotransferase family.</text>
</comment>
<reference evidence="13 14" key="1">
    <citation type="submission" date="2021-08" db="EMBL/GenBank/DDBJ databases">
        <title>Draft Genome Sequence of Phanerochaete sordida strain YK-624.</title>
        <authorList>
            <person name="Mori T."/>
            <person name="Dohra H."/>
            <person name="Suzuki T."/>
            <person name="Kawagishi H."/>
            <person name="Hirai H."/>
        </authorList>
    </citation>
    <scope>NUCLEOTIDE SEQUENCE [LARGE SCALE GENOMIC DNA]</scope>
    <source>
        <strain evidence="13 14">YK-624</strain>
    </source>
</reference>
<keyword evidence="5" id="KW-0808">Transferase</keyword>
<dbReference type="EMBL" id="BPQB01000020">
    <property type="protein sequence ID" value="GJE91136.1"/>
    <property type="molecule type" value="Genomic_DNA"/>
</dbReference>
<dbReference type="PROSITE" id="PS00595">
    <property type="entry name" value="AA_TRANSFER_CLASS_5"/>
    <property type="match status" value="1"/>
</dbReference>
<protein>
    <recommendedName>
        <fullName evidence="3">alanine--glyoxylate transaminase</fullName>
        <ecNumber evidence="3">2.6.1.44</ecNumber>
    </recommendedName>
</protein>
<dbReference type="GO" id="GO:0004760">
    <property type="term" value="F:L-serine-pyruvate transaminase activity"/>
    <property type="evidence" value="ECO:0007669"/>
    <property type="project" value="TreeGrafter"/>
</dbReference>
<sequence>MSTFKQAPHNLLVIPGPIEVSDEVLYANALPPLAHAGAEFIPLMGDAIRMTREVVFTQTGQPFLIAGSGTLGWDQVAANLIEPGEDALLLNCGYFGDSFADCLRSYGANVHELRADFGKAVSQHELEAALKAKKYKLVCFTHVDTSTAVLSDAKMIGEVAKRLAPESLVILDGVCSVASEEIRMDAWNIDVVVSASQKGLGAPPGISVVVASQKALKVAETRKAPVAGYYSSWKRWLPIMHAYEAGKPSYFATPPTNLIVSYRQALLEITKDPKLTLEDRFKAHIHAADRIRNTAKELGLKLVPADAHNTANGMTAIYVPEGLAPSDIVSRMAKKGIVVTGGIHKENKDKYFRIGHMGVTAVNPERGDLDRVIAGLKESLAEAKASKQASQAKVENHKLPAWRSPSAPLGGSRSIAVAAKL</sequence>
<name>A0A9P3LD39_9APHY</name>
<dbReference type="GO" id="GO:0019265">
    <property type="term" value="P:glycine biosynthetic process, by transamination of glyoxylate"/>
    <property type="evidence" value="ECO:0007669"/>
    <property type="project" value="TreeGrafter"/>
</dbReference>
<comment type="caution">
    <text evidence="13">The sequence shown here is derived from an EMBL/GenBank/DDBJ whole genome shotgun (WGS) entry which is preliminary data.</text>
</comment>
<dbReference type="InterPro" id="IPR015424">
    <property type="entry name" value="PyrdxlP-dep_Trfase"/>
</dbReference>
<evidence type="ECO:0000313" key="13">
    <source>
        <dbReference type="EMBL" id="GJE91136.1"/>
    </source>
</evidence>
<evidence type="ECO:0000256" key="3">
    <source>
        <dbReference type="ARBA" id="ARBA00013049"/>
    </source>
</evidence>
<dbReference type="InterPro" id="IPR020578">
    <property type="entry name" value="Aminotrans_V_PyrdxlP_BS"/>
</dbReference>
<evidence type="ECO:0000256" key="2">
    <source>
        <dbReference type="ARBA" id="ARBA00009236"/>
    </source>
</evidence>
<keyword evidence="6 8" id="KW-0663">Pyridoxal phosphate</keyword>
<dbReference type="AlphaFoldDB" id="A0A9P3LD39"/>
<dbReference type="InterPro" id="IPR015421">
    <property type="entry name" value="PyrdxlP-dep_Trfase_major"/>
</dbReference>
<dbReference type="OrthoDB" id="7403325at2759"/>
<dbReference type="FunFam" id="3.90.1150.10:FF:000049">
    <property type="entry name" value="Alanine-glyoxylate aminotransferase 1"/>
    <property type="match status" value="1"/>
</dbReference>
<evidence type="ECO:0000256" key="8">
    <source>
        <dbReference type="PIRSR" id="PIRSR000524-50"/>
    </source>
</evidence>
<comment type="cofactor">
    <cofactor evidence="1 8 10">
        <name>pyridoxal 5'-phosphate</name>
        <dbReference type="ChEBI" id="CHEBI:597326"/>
    </cofactor>
</comment>
<keyword evidence="4 13" id="KW-0032">Aminotransferase</keyword>
<gene>
    <name evidence="13" type="ORF">PsYK624_072850</name>
</gene>
<dbReference type="PIRSF" id="PIRSF000524">
    <property type="entry name" value="SPT"/>
    <property type="match status" value="1"/>
</dbReference>
<dbReference type="Pfam" id="PF00266">
    <property type="entry name" value="Aminotran_5"/>
    <property type="match status" value="1"/>
</dbReference>
<dbReference type="Gene3D" id="3.90.1150.10">
    <property type="entry name" value="Aspartate Aminotransferase, domain 1"/>
    <property type="match status" value="1"/>
</dbReference>
<evidence type="ECO:0000256" key="7">
    <source>
        <dbReference type="PIRSR" id="PIRSR000524-1"/>
    </source>
</evidence>
<evidence type="ECO:0000313" key="14">
    <source>
        <dbReference type="Proteomes" id="UP000703269"/>
    </source>
</evidence>
<dbReference type="InterPro" id="IPR000192">
    <property type="entry name" value="Aminotrans_V_dom"/>
</dbReference>
<evidence type="ECO:0000256" key="1">
    <source>
        <dbReference type="ARBA" id="ARBA00001933"/>
    </source>
</evidence>
<dbReference type="FunFam" id="3.40.640.10:FF:000027">
    <property type="entry name" value="Serine--pyruvate aminotransferase, mitochondrial"/>
    <property type="match status" value="1"/>
</dbReference>
<evidence type="ECO:0000256" key="11">
    <source>
        <dbReference type="SAM" id="MobiDB-lite"/>
    </source>
</evidence>
<evidence type="ECO:0000256" key="6">
    <source>
        <dbReference type="ARBA" id="ARBA00022898"/>
    </source>
</evidence>
<dbReference type="GO" id="GO:0005777">
    <property type="term" value="C:peroxisome"/>
    <property type="evidence" value="ECO:0007669"/>
    <property type="project" value="TreeGrafter"/>
</dbReference>
<dbReference type="InterPro" id="IPR024169">
    <property type="entry name" value="SP_NH2Trfase/AEP_transaminase"/>
</dbReference>
<evidence type="ECO:0000256" key="5">
    <source>
        <dbReference type="ARBA" id="ARBA00022679"/>
    </source>
</evidence>
<evidence type="ECO:0000256" key="10">
    <source>
        <dbReference type="RuleBase" id="RU004504"/>
    </source>
</evidence>
<dbReference type="PANTHER" id="PTHR21152:SF24">
    <property type="entry name" value="ALANINE--GLYOXYLATE AMINOTRANSFERASE 1"/>
    <property type="match status" value="1"/>
</dbReference>
<dbReference type="InterPro" id="IPR015422">
    <property type="entry name" value="PyrdxlP-dep_Trfase_small"/>
</dbReference>
<proteinExistence type="inferred from homology"/>
<accession>A0A9P3LD39</accession>
<dbReference type="GO" id="GO:0008453">
    <property type="term" value="F:alanine-glyoxylate transaminase activity"/>
    <property type="evidence" value="ECO:0007669"/>
    <property type="project" value="UniProtKB-EC"/>
</dbReference>
<dbReference type="Proteomes" id="UP000703269">
    <property type="component" value="Unassembled WGS sequence"/>
</dbReference>
<organism evidence="13 14">
    <name type="scientific">Phanerochaete sordida</name>
    <dbReference type="NCBI Taxonomy" id="48140"/>
    <lineage>
        <taxon>Eukaryota</taxon>
        <taxon>Fungi</taxon>
        <taxon>Dikarya</taxon>
        <taxon>Basidiomycota</taxon>
        <taxon>Agaricomycotina</taxon>
        <taxon>Agaricomycetes</taxon>
        <taxon>Polyporales</taxon>
        <taxon>Phanerochaetaceae</taxon>
        <taxon>Phanerochaete</taxon>
    </lineage>
</organism>
<keyword evidence="14" id="KW-1185">Reference proteome</keyword>
<dbReference type="PANTHER" id="PTHR21152">
    <property type="entry name" value="AMINOTRANSFERASE CLASS V"/>
    <property type="match status" value="1"/>
</dbReference>
<feature type="modified residue" description="N6-(pyridoxal phosphate)lysine" evidence="8">
    <location>
        <position position="198"/>
    </location>
</feature>
<evidence type="ECO:0000256" key="4">
    <source>
        <dbReference type="ARBA" id="ARBA00022576"/>
    </source>
</evidence>